<evidence type="ECO:0000256" key="1">
    <source>
        <dbReference type="SAM" id="MobiDB-lite"/>
    </source>
</evidence>
<feature type="region of interest" description="Disordered" evidence="1">
    <location>
        <begin position="80"/>
        <end position="107"/>
    </location>
</feature>
<keyword evidence="3" id="KW-1185">Reference proteome</keyword>
<reference evidence="2" key="1">
    <citation type="journal article" date="2023" name="G3 (Bethesda)">
        <title>A reference genome for the long-term kleptoplast-retaining sea slug Elysia crispata morphotype clarki.</title>
        <authorList>
            <person name="Eastman K.E."/>
            <person name="Pendleton A.L."/>
            <person name="Shaikh M.A."/>
            <person name="Suttiyut T."/>
            <person name="Ogas R."/>
            <person name="Tomko P."/>
            <person name="Gavelis G."/>
            <person name="Widhalm J.R."/>
            <person name="Wisecaver J.H."/>
        </authorList>
    </citation>
    <scope>NUCLEOTIDE SEQUENCE</scope>
    <source>
        <strain evidence="2">ECLA1</strain>
    </source>
</reference>
<evidence type="ECO:0000313" key="3">
    <source>
        <dbReference type="Proteomes" id="UP001283361"/>
    </source>
</evidence>
<gene>
    <name evidence="2" type="ORF">RRG08_017267</name>
</gene>
<comment type="caution">
    <text evidence="2">The sequence shown here is derived from an EMBL/GenBank/DDBJ whole genome shotgun (WGS) entry which is preliminary data.</text>
</comment>
<name>A0AAE1CKQ0_9GAST</name>
<dbReference type="Proteomes" id="UP001283361">
    <property type="component" value="Unassembled WGS sequence"/>
</dbReference>
<proteinExistence type="predicted"/>
<sequence length="154" mass="16913">MSQHWGQTYTGWGYRRGQSEGVPPGKSRALHRTALYGYPGVNPPFDIAEQNCPTTSKDQPGHVLCRLPCRRLTAHAWPDSQPIGTLHGAPSSRVSSSSSRAINFHGDGKTPSQELQFVWAPVTVVAATVQPQYSHSVRLGRVCFESIRKPKCFG</sequence>
<protein>
    <submittedName>
        <fullName evidence="2">Uncharacterized protein</fullName>
    </submittedName>
</protein>
<dbReference type="EMBL" id="JAWDGP010007808">
    <property type="protein sequence ID" value="KAK3704103.1"/>
    <property type="molecule type" value="Genomic_DNA"/>
</dbReference>
<feature type="compositionally biased region" description="Polar residues" evidence="1">
    <location>
        <begin position="1"/>
        <end position="10"/>
    </location>
</feature>
<feature type="compositionally biased region" description="Low complexity" evidence="1">
    <location>
        <begin position="91"/>
        <end position="100"/>
    </location>
</feature>
<organism evidence="2 3">
    <name type="scientific">Elysia crispata</name>
    <name type="common">lettuce slug</name>
    <dbReference type="NCBI Taxonomy" id="231223"/>
    <lineage>
        <taxon>Eukaryota</taxon>
        <taxon>Metazoa</taxon>
        <taxon>Spiralia</taxon>
        <taxon>Lophotrochozoa</taxon>
        <taxon>Mollusca</taxon>
        <taxon>Gastropoda</taxon>
        <taxon>Heterobranchia</taxon>
        <taxon>Euthyneura</taxon>
        <taxon>Panpulmonata</taxon>
        <taxon>Sacoglossa</taxon>
        <taxon>Placobranchoidea</taxon>
        <taxon>Plakobranchidae</taxon>
        <taxon>Elysia</taxon>
    </lineage>
</organism>
<dbReference type="AlphaFoldDB" id="A0AAE1CKQ0"/>
<feature type="region of interest" description="Disordered" evidence="1">
    <location>
        <begin position="1"/>
        <end position="27"/>
    </location>
</feature>
<evidence type="ECO:0000313" key="2">
    <source>
        <dbReference type="EMBL" id="KAK3704103.1"/>
    </source>
</evidence>
<accession>A0AAE1CKQ0</accession>